<dbReference type="SUPFAM" id="SSF50129">
    <property type="entry name" value="GroES-like"/>
    <property type="match status" value="1"/>
</dbReference>
<dbReference type="Pfam" id="PF08240">
    <property type="entry name" value="ADH_N"/>
    <property type="match status" value="1"/>
</dbReference>
<dbReference type="PANTHER" id="PTHR48106">
    <property type="entry name" value="QUINONE OXIDOREDUCTASE PIG3-RELATED"/>
    <property type="match status" value="1"/>
</dbReference>
<dbReference type="InterPro" id="IPR013154">
    <property type="entry name" value="ADH-like_N"/>
</dbReference>
<dbReference type="RefSeq" id="WP_184609206.1">
    <property type="nucleotide sequence ID" value="NZ_BOOS01000023.1"/>
</dbReference>
<name>A0A7W9DPW0_9ACTN</name>
<comment type="caution">
    <text evidence="4">The sequence shown here is derived from an EMBL/GenBank/DDBJ whole genome shotgun (WGS) entry which is preliminary data.</text>
</comment>
<dbReference type="InterPro" id="IPR036291">
    <property type="entry name" value="NAD(P)-bd_dom_sf"/>
</dbReference>
<feature type="domain" description="Enoyl reductase (ER)" evidence="3">
    <location>
        <begin position="10"/>
        <end position="320"/>
    </location>
</feature>
<reference evidence="4 5" key="1">
    <citation type="submission" date="2020-08" db="EMBL/GenBank/DDBJ databases">
        <title>Sequencing the genomes of 1000 actinobacteria strains.</title>
        <authorList>
            <person name="Klenk H.-P."/>
        </authorList>
    </citation>
    <scope>NUCLEOTIDE SEQUENCE [LARGE SCALE GENOMIC DNA]</scope>
    <source>
        <strain evidence="4 5">DSM 45790</strain>
    </source>
</reference>
<organism evidence="4 5">
    <name type="scientific">Sphaerisporangium krabiense</name>
    <dbReference type="NCBI Taxonomy" id="763782"/>
    <lineage>
        <taxon>Bacteria</taxon>
        <taxon>Bacillati</taxon>
        <taxon>Actinomycetota</taxon>
        <taxon>Actinomycetes</taxon>
        <taxon>Streptosporangiales</taxon>
        <taxon>Streptosporangiaceae</taxon>
        <taxon>Sphaerisporangium</taxon>
    </lineage>
</organism>
<dbReference type="Gene3D" id="3.40.50.720">
    <property type="entry name" value="NAD(P)-binding Rossmann-like Domain"/>
    <property type="match status" value="1"/>
</dbReference>
<dbReference type="AlphaFoldDB" id="A0A7W9DPW0"/>
<evidence type="ECO:0000313" key="4">
    <source>
        <dbReference type="EMBL" id="MBB5625765.1"/>
    </source>
</evidence>
<keyword evidence="5" id="KW-1185">Reference proteome</keyword>
<dbReference type="Gene3D" id="3.90.180.10">
    <property type="entry name" value="Medium-chain alcohol dehydrogenases, catalytic domain"/>
    <property type="match status" value="1"/>
</dbReference>
<dbReference type="GO" id="GO:0070402">
    <property type="term" value="F:NADPH binding"/>
    <property type="evidence" value="ECO:0007669"/>
    <property type="project" value="TreeGrafter"/>
</dbReference>
<dbReference type="Proteomes" id="UP000588112">
    <property type="component" value="Unassembled WGS sequence"/>
</dbReference>
<accession>A0A7W9DPW0</accession>
<evidence type="ECO:0000259" key="3">
    <source>
        <dbReference type="SMART" id="SM00829"/>
    </source>
</evidence>
<dbReference type="InterPro" id="IPR020843">
    <property type="entry name" value="ER"/>
</dbReference>
<proteinExistence type="predicted"/>
<dbReference type="SUPFAM" id="SSF51735">
    <property type="entry name" value="NAD(P)-binding Rossmann-fold domains"/>
    <property type="match status" value="1"/>
</dbReference>
<dbReference type="Pfam" id="PF00107">
    <property type="entry name" value="ADH_zinc_N"/>
    <property type="match status" value="1"/>
</dbReference>
<dbReference type="GO" id="GO:0003960">
    <property type="term" value="F:quinone reductase (NADPH) activity"/>
    <property type="evidence" value="ECO:0007669"/>
    <property type="project" value="UniProtKB-EC"/>
</dbReference>
<dbReference type="GO" id="GO:0005829">
    <property type="term" value="C:cytosol"/>
    <property type="evidence" value="ECO:0007669"/>
    <property type="project" value="TreeGrafter"/>
</dbReference>
<dbReference type="PANTHER" id="PTHR48106:SF13">
    <property type="entry name" value="QUINONE OXIDOREDUCTASE-RELATED"/>
    <property type="match status" value="1"/>
</dbReference>
<keyword evidence="1" id="KW-0521">NADP</keyword>
<dbReference type="InterPro" id="IPR011032">
    <property type="entry name" value="GroES-like_sf"/>
</dbReference>
<evidence type="ECO:0000313" key="5">
    <source>
        <dbReference type="Proteomes" id="UP000588112"/>
    </source>
</evidence>
<sequence>MRAVWLREFGGPDVLVPGEAPEPVPGAGQVVIEVAVIGIPFIETQVRSGSAPVPLPRLPIIPGNGVGGTVVAVGPGADPGLVGTRVVTSLGGSGGYAERVAAGVDGLIPVPPGLELAQAVALLADGRTAMGLARAAALRPGEWALVESAAGGVGSLLVQLAVNAGARVVAAAGSAGKLALAAELGAEVTVNYAEDGWDGRVREAVGDAGVQVVFDGVGGAVGRAAFELLPPRGRFLVYGAAGGTVTHATVAEVFARGLILITGWQLFASPADITAMAGAALEEAVAGRLRPVIGQTFPLEKAADAHAAIEARAVLGKTLLTVSDISSDSPATSVPKER</sequence>
<dbReference type="GO" id="GO:0035925">
    <property type="term" value="F:mRNA 3'-UTR AU-rich region binding"/>
    <property type="evidence" value="ECO:0007669"/>
    <property type="project" value="TreeGrafter"/>
</dbReference>
<dbReference type="SMART" id="SM00829">
    <property type="entry name" value="PKS_ER"/>
    <property type="match status" value="1"/>
</dbReference>
<protein>
    <submittedName>
        <fullName evidence="4">NADPH2:quinone reductase</fullName>
        <ecNumber evidence="4">1.6.5.5</ecNumber>
    </submittedName>
</protein>
<evidence type="ECO:0000256" key="1">
    <source>
        <dbReference type="ARBA" id="ARBA00022857"/>
    </source>
</evidence>
<keyword evidence="2 4" id="KW-0560">Oxidoreductase</keyword>
<dbReference type="EC" id="1.6.5.5" evidence="4"/>
<dbReference type="EMBL" id="JACHBR010000001">
    <property type="protein sequence ID" value="MBB5625765.1"/>
    <property type="molecule type" value="Genomic_DNA"/>
</dbReference>
<evidence type="ECO:0000256" key="2">
    <source>
        <dbReference type="ARBA" id="ARBA00023002"/>
    </source>
</evidence>
<dbReference type="InterPro" id="IPR013149">
    <property type="entry name" value="ADH-like_C"/>
</dbReference>
<gene>
    <name evidence="4" type="ORF">BJ981_001464</name>
</gene>